<dbReference type="GO" id="GO:0005634">
    <property type="term" value="C:nucleus"/>
    <property type="evidence" value="ECO:0007669"/>
    <property type="project" value="UniProtKB-SubCell"/>
</dbReference>
<evidence type="ECO:0000256" key="9">
    <source>
        <dbReference type="SAM" id="MobiDB-lite"/>
    </source>
</evidence>
<evidence type="ECO:0000256" key="3">
    <source>
        <dbReference type="ARBA" id="ARBA00022771"/>
    </source>
</evidence>
<evidence type="ECO:0000259" key="10">
    <source>
        <dbReference type="PROSITE" id="PS50157"/>
    </source>
</evidence>
<feature type="region of interest" description="Disordered" evidence="9">
    <location>
        <begin position="535"/>
        <end position="554"/>
    </location>
</feature>
<dbReference type="Proteomes" id="UP000053789">
    <property type="component" value="Unassembled WGS sequence"/>
</dbReference>
<keyword evidence="7" id="KW-0539">Nucleus</keyword>
<evidence type="ECO:0000256" key="1">
    <source>
        <dbReference type="ARBA" id="ARBA00004123"/>
    </source>
</evidence>
<evidence type="ECO:0000256" key="8">
    <source>
        <dbReference type="PROSITE-ProRule" id="PRU00042"/>
    </source>
</evidence>
<dbReference type="InterPro" id="IPR013087">
    <property type="entry name" value="Znf_C2H2_type"/>
</dbReference>
<keyword evidence="3 8" id="KW-0863">Zinc-finger</keyword>
<dbReference type="GO" id="GO:0008270">
    <property type="term" value="F:zinc ion binding"/>
    <property type="evidence" value="ECO:0007669"/>
    <property type="project" value="UniProtKB-KW"/>
</dbReference>
<evidence type="ECO:0000313" key="12">
    <source>
        <dbReference type="Proteomes" id="UP000053789"/>
    </source>
</evidence>
<evidence type="ECO:0000256" key="2">
    <source>
        <dbReference type="ARBA" id="ARBA00022723"/>
    </source>
</evidence>
<dbReference type="RefSeq" id="XP_016620009.1">
    <property type="nucleotide sequence ID" value="XM_016763685.1"/>
</dbReference>
<dbReference type="InterPro" id="IPR051061">
    <property type="entry name" value="Zinc_finger_trans_reg"/>
</dbReference>
<feature type="domain" description="C2H2-type" evidence="10">
    <location>
        <begin position="439"/>
        <end position="469"/>
    </location>
</feature>
<organism evidence="11 12">
    <name type="scientific">Cladophialophora bantiana (strain ATCC 10958 / CBS 173.52 / CDC B-1940 / NIH 8579)</name>
    <name type="common">Xylohypha bantiana</name>
    <dbReference type="NCBI Taxonomy" id="1442370"/>
    <lineage>
        <taxon>Eukaryota</taxon>
        <taxon>Fungi</taxon>
        <taxon>Dikarya</taxon>
        <taxon>Ascomycota</taxon>
        <taxon>Pezizomycotina</taxon>
        <taxon>Eurotiomycetes</taxon>
        <taxon>Chaetothyriomycetidae</taxon>
        <taxon>Chaetothyriales</taxon>
        <taxon>Herpotrichiellaceae</taxon>
        <taxon>Cladophialophora</taxon>
    </lineage>
</organism>
<proteinExistence type="predicted"/>
<dbReference type="PROSITE" id="PS50157">
    <property type="entry name" value="ZINC_FINGER_C2H2_2"/>
    <property type="match status" value="2"/>
</dbReference>
<feature type="compositionally biased region" description="Basic residues" evidence="9">
    <location>
        <begin position="543"/>
        <end position="554"/>
    </location>
</feature>
<accession>A0A0D2HR67</accession>
<keyword evidence="4" id="KW-0862">Zinc</keyword>
<reference evidence="11" key="1">
    <citation type="submission" date="2015-01" db="EMBL/GenBank/DDBJ databases">
        <title>The Genome Sequence of Cladophialophora bantiana CBS 173.52.</title>
        <authorList>
            <consortium name="The Broad Institute Genomics Platform"/>
            <person name="Cuomo C."/>
            <person name="de Hoog S."/>
            <person name="Gorbushina A."/>
            <person name="Stielow B."/>
            <person name="Teixiera M."/>
            <person name="Abouelleil A."/>
            <person name="Chapman S.B."/>
            <person name="Priest M."/>
            <person name="Young S.K."/>
            <person name="Wortman J."/>
            <person name="Nusbaum C."/>
            <person name="Birren B."/>
        </authorList>
    </citation>
    <scope>NUCLEOTIDE SEQUENCE [LARGE SCALE GENOMIC DNA]</scope>
    <source>
        <strain evidence="11">CBS 173.52</strain>
    </source>
</reference>
<comment type="subcellular location">
    <subcellularLocation>
        <location evidence="1">Nucleus</location>
    </subcellularLocation>
</comment>
<feature type="region of interest" description="Disordered" evidence="9">
    <location>
        <begin position="34"/>
        <end position="54"/>
    </location>
</feature>
<sequence>MGRTSPQGLTAQDFHHQPYVNPIDVFPPKSRLANRSHNYRSPIRGQVPSRSPSQFATEPHKFACCGEDEDSSFRPSGALNCCVDYDHGANSLVDFGQSADEFTACCDEPHHSSPSPMDCEDCVDDCEDCVEEHLKANHRTNDCLDHCEECNEDKDIKCPEGAACQGNCGECDFSCFDCIDWSQFERDKTLGLSFPVPLLGQNTMMDPNLQFDGTDPSSFQDFEMPNTQADVIAPPLDVPMHHQCFDSTVPYWNNLAQEQICTGDPGLSQQLPLPPFRLDFGCHPATAHQRPPLPTFPTAGQMNPTTTSNLQPKALVPAAPSKDPLNSTKDLLNAVTAPETSRACQWLMPCGTVCGASFATGTDLKKHLKSVHLVKGVTKCQWQGCDSPDFGSEAALTGHISKKHLASFLTTFPSASSSSSANNAFGHRHQHVHKSEGPFKCTFPSCPKSFMYKQVRDEHVATHHNGNKMYCHICNTFLNGEGSNFKRHMATHRPKHQHTLCKYHGLGCKRRFPRLDNLRRHEACCKFGKGLKAKGTDSGETQHHHHAHHHHPHS</sequence>
<dbReference type="Gene3D" id="3.30.160.60">
    <property type="entry name" value="Classic Zinc Finger"/>
    <property type="match status" value="2"/>
</dbReference>
<keyword evidence="6" id="KW-0804">Transcription</keyword>
<dbReference type="SUPFAM" id="SSF57667">
    <property type="entry name" value="beta-beta-alpha zinc fingers"/>
    <property type="match status" value="1"/>
</dbReference>
<gene>
    <name evidence="11" type="ORF">Z519_05945</name>
</gene>
<evidence type="ECO:0000256" key="4">
    <source>
        <dbReference type="ARBA" id="ARBA00022833"/>
    </source>
</evidence>
<name>A0A0D2HR67_CLAB1</name>
<feature type="domain" description="C2H2-type" evidence="10">
    <location>
        <begin position="348"/>
        <end position="372"/>
    </location>
</feature>
<dbReference type="PROSITE" id="PS00028">
    <property type="entry name" value="ZINC_FINGER_C2H2_1"/>
    <property type="match status" value="2"/>
</dbReference>
<dbReference type="GeneID" id="27698873"/>
<dbReference type="PANTHER" id="PTHR46179">
    <property type="entry name" value="ZINC FINGER PROTEIN"/>
    <property type="match status" value="1"/>
</dbReference>
<keyword evidence="2" id="KW-0479">Metal-binding</keyword>
<evidence type="ECO:0000256" key="6">
    <source>
        <dbReference type="ARBA" id="ARBA00023163"/>
    </source>
</evidence>
<dbReference type="SMART" id="SM00355">
    <property type="entry name" value="ZnF_C2H2"/>
    <property type="match status" value="4"/>
</dbReference>
<evidence type="ECO:0000256" key="5">
    <source>
        <dbReference type="ARBA" id="ARBA00023015"/>
    </source>
</evidence>
<protein>
    <recommendedName>
        <fullName evidence="10">C2H2-type domain-containing protein</fullName>
    </recommendedName>
</protein>
<dbReference type="PANTHER" id="PTHR46179:SF13">
    <property type="entry name" value="C2H2-TYPE DOMAIN-CONTAINING PROTEIN"/>
    <property type="match status" value="1"/>
</dbReference>
<dbReference type="GO" id="GO:0006357">
    <property type="term" value="P:regulation of transcription by RNA polymerase II"/>
    <property type="evidence" value="ECO:0007669"/>
    <property type="project" value="TreeGrafter"/>
</dbReference>
<dbReference type="InterPro" id="IPR036236">
    <property type="entry name" value="Znf_C2H2_sf"/>
</dbReference>
<dbReference type="OrthoDB" id="427030at2759"/>
<evidence type="ECO:0000256" key="7">
    <source>
        <dbReference type="ARBA" id="ARBA00023242"/>
    </source>
</evidence>
<dbReference type="AlphaFoldDB" id="A0A0D2HR67"/>
<keyword evidence="5" id="KW-0805">Transcription regulation</keyword>
<dbReference type="VEuPathDB" id="FungiDB:Z519_05945"/>
<dbReference type="EMBL" id="KN846987">
    <property type="protein sequence ID" value="KIW93340.1"/>
    <property type="molecule type" value="Genomic_DNA"/>
</dbReference>
<evidence type="ECO:0000313" key="11">
    <source>
        <dbReference type="EMBL" id="KIW93340.1"/>
    </source>
</evidence>
<keyword evidence="12" id="KW-1185">Reference proteome</keyword>
<dbReference type="HOGENOM" id="CLU_033348_0_0_1"/>